<dbReference type="PANTHER" id="PTHR47331">
    <property type="entry name" value="PHD-TYPE DOMAIN-CONTAINING PROTEIN"/>
    <property type="match status" value="1"/>
</dbReference>
<sequence>MIKGIVSKCVICRKYCAPFVDQKMANLPKERLISDKPPFTMVGMDFFGPFQIKQGRSLVKRYGVIFTCLSIRAVHLEIAHSMDTDSCINAIRRLISRRGNPEFIRSDNGTNLVGAEREMREEIERWNIDKINNFMLQKSIKWAFNPPAASHFGGVWERLIRSVRKVLYSVMQEQSLRLNDENLNTLFCEVEAILNNRPISEVSEHVDDLKVLTPNHLLLLRPGEYFPPGTFCKTDNYVRRRWRQIQYLADIFWKRWTHEYLPLLQSRQKWNSEKRNLKIGDIVLIQDNTPRNLWNLGRIIEVLKDKSDNVRIVRLKTYSTTLLRPVAKLCLVLEADI</sequence>
<dbReference type="InterPro" id="IPR012337">
    <property type="entry name" value="RNaseH-like_sf"/>
</dbReference>
<evidence type="ECO:0000313" key="2">
    <source>
        <dbReference type="EMBL" id="CAG2202325.1"/>
    </source>
</evidence>
<dbReference type="PROSITE" id="PS50994">
    <property type="entry name" value="INTEGRASE"/>
    <property type="match status" value="1"/>
</dbReference>
<dbReference type="Gene3D" id="3.30.420.10">
    <property type="entry name" value="Ribonuclease H-like superfamily/Ribonuclease H"/>
    <property type="match status" value="1"/>
</dbReference>
<dbReference type="PANTHER" id="PTHR47331:SF1">
    <property type="entry name" value="GAG-LIKE PROTEIN"/>
    <property type="match status" value="1"/>
</dbReference>
<dbReference type="AlphaFoldDB" id="A0A8S3R069"/>
<dbReference type="GO" id="GO:0003676">
    <property type="term" value="F:nucleic acid binding"/>
    <property type="evidence" value="ECO:0007669"/>
    <property type="project" value="InterPro"/>
</dbReference>
<dbReference type="InterPro" id="IPR036397">
    <property type="entry name" value="RNaseH_sf"/>
</dbReference>
<dbReference type="Proteomes" id="UP000683360">
    <property type="component" value="Unassembled WGS sequence"/>
</dbReference>
<protein>
    <recommendedName>
        <fullName evidence="1">Integrase catalytic domain-containing protein</fullName>
    </recommendedName>
</protein>
<dbReference type="InterPro" id="IPR001584">
    <property type="entry name" value="Integrase_cat-core"/>
</dbReference>
<proteinExistence type="predicted"/>
<feature type="domain" description="Integrase catalytic" evidence="1">
    <location>
        <begin position="33"/>
        <end position="222"/>
    </location>
</feature>
<dbReference type="InterPro" id="IPR040676">
    <property type="entry name" value="DUF5641"/>
</dbReference>
<name>A0A8S3R069_MYTED</name>
<keyword evidence="3" id="KW-1185">Reference proteome</keyword>
<dbReference type="EMBL" id="CAJPWZ010000886">
    <property type="protein sequence ID" value="CAG2202325.1"/>
    <property type="molecule type" value="Genomic_DNA"/>
</dbReference>
<dbReference type="Pfam" id="PF18701">
    <property type="entry name" value="DUF5641"/>
    <property type="match status" value="1"/>
</dbReference>
<reference evidence="2" key="1">
    <citation type="submission" date="2021-03" db="EMBL/GenBank/DDBJ databases">
        <authorList>
            <person name="Bekaert M."/>
        </authorList>
    </citation>
    <scope>NUCLEOTIDE SEQUENCE</scope>
</reference>
<accession>A0A8S3R069</accession>
<dbReference type="GO" id="GO:0015074">
    <property type="term" value="P:DNA integration"/>
    <property type="evidence" value="ECO:0007669"/>
    <property type="project" value="InterPro"/>
</dbReference>
<gene>
    <name evidence="2" type="ORF">MEDL_16906</name>
</gene>
<comment type="caution">
    <text evidence="2">The sequence shown here is derived from an EMBL/GenBank/DDBJ whole genome shotgun (WGS) entry which is preliminary data.</text>
</comment>
<dbReference type="SUPFAM" id="SSF53098">
    <property type="entry name" value="Ribonuclease H-like"/>
    <property type="match status" value="1"/>
</dbReference>
<organism evidence="2 3">
    <name type="scientific">Mytilus edulis</name>
    <name type="common">Blue mussel</name>
    <dbReference type="NCBI Taxonomy" id="6550"/>
    <lineage>
        <taxon>Eukaryota</taxon>
        <taxon>Metazoa</taxon>
        <taxon>Spiralia</taxon>
        <taxon>Lophotrochozoa</taxon>
        <taxon>Mollusca</taxon>
        <taxon>Bivalvia</taxon>
        <taxon>Autobranchia</taxon>
        <taxon>Pteriomorphia</taxon>
        <taxon>Mytilida</taxon>
        <taxon>Mytiloidea</taxon>
        <taxon>Mytilidae</taxon>
        <taxon>Mytilinae</taxon>
        <taxon>Mytilus</taxon>
    </lineage>
</organism>
<evidence type="ECO:0000259" key="1">
    <source>
        <dbReference type="PROSITE" id="PS50994"/>
    </source>
</evidence>
<dbReference type="OrthoDB" id="10066543at2759"/>
<evidence type="ECO:0000313" key="3">
    <source>
        <dbReference type="Proteomes" id="UP000683360"/>
    </source>
</evidence>